<dbReference type="InterPro" id="IPR015378">
    <property type="entry name" value="Transposase-like_Mu_C"/>
</dbReference>
<keyword evidence="5" id="KW-1185">Reference proteome</keyword>
<dbReference type="EMBL" id="CP071839">
    <property type="protein sequence ID" value="QTE03198.1"/>
    <property type="molecule type" value="Genomic_DNA"/>
</dbReference>
<dbReference type="PROSITE" id="PS50994">
    <property type="entry name" value="INTEGRASE"/>
    <property type="match status" value="1"/>
</dbReference>
<dbReference type="Gene3D" id="3.30.420.10">
    <property type="entry name" value="Ribonuclease H-like superfamily/Ribonuclease H"/>
    <property type="match status" value="1"/>
</dbReference>
<dbReference type="InterPro" id="IPR012337">
    <property type="entry name" value="RNaseH-like_sf"/>
</dbReference>
<evidence type="ECO:0000313" key="3">
    <source>
        <dbReference type="EMBL" id="QTD95792.1"/>
    </source>
</evidence>
<accession>A0ABX7THA4</accession>
<dbReference type="InterPro" id="IPR001584">
    <property type="entry name" value="Integrase_cat-core"/>
</dbReference>
<feature type="region of interest" description="Disordered" evidence="1">
    <location>
        <begin position="621"/>
        <end position="718"/>
    </location>
</feature>
<feature type="region of interest" description="Disordered" evidence="1">
    <location>
        <begin position="242"/>
        <end position="261"/>
    </location>
</feature>
<sequence>MGGTHGKSRRPVVEVGAHVVYRAQTWQVAALQGQQVYLLQEDGAEMSLLLGRLFADPGFEVVGAQAPDTVPRWGLFETVPLAAQQRALAWLPHIREVETGWPHPEGSREGQAMRPEYDPERWTLAQRDAAKAKELTALGFTRVTRTTVERMRHVYRKQGLWGLVDKRTVPTRGRHPTGYADERVVAAVLEALRRQRGRSKGTVKGLQVLVGQILEDTHGRGVVEMPSRSSFYRLVSVLADPAERPGRPARTATAPARTSSAPVVLRPGEQVQIDTTRLDIMAVLEDGSLGRPELTIAVDVATRSILAAVLRPHSTKAVDAALLLAEMAVPHPARPAWSKSLHLSRAEVPYERMLSLDERLEGAAARPVVVPETIVVDRGKIYLSQGFVAACETLGVSVQPAPPRRPQAKAVVERTFGAINDLFCQHVAGHTGSNPLRRGKDVTAEARWTIPQLQDLLDEWITCGWQNRPHDGLRHPVLPKSALTPNQMWAALITISGYVPVPLTGADYLELLPVRWQPITERGIRLDYRTYNHDILDAHRGQRSDVASKDGKWEVHHNPHDARQIWVRLTDGKLHEIPWIHRDHVHQPFNDALWRYIQTEVEQRGDRETHEADLADALDQLLRRTRSPAGTEHNTRRRRTPRSGSTAAQLPDLPGQRRPLDTETTPAPAPDWSESLDDLIGIEAAAETDTSEPEGAGVRPAEAGGYGLWDAEAEAEQW</sequence>
<reference evidence="3 5" key="1">
    <citation type="submission" date="2021-03" db="EMBL/GenBank/DDBJ databases">
        <title>Complete genome sequence of Streptomyces cyanogenus S136, producer of anticancer angucycline landomycin A.</title>
        <authorList>
            <person name="Hrab P."/>
            <person name="Ruckert C."/>
            <person name="Busche T."/>
            <person name="Ostash I."/>
            <person name="Kalinowski J."/>
            <person name="Fedorenko V."/>
            <person name="Yushchuk O."/>
            <person name="Ostash B."/>
        </authorList>
    </citation>
    <scope>NUCLEOTIDE SEQUENCE [LARGE SCALE GENOMIC DNA]</scope>
    <source>
        <strain evidence="3 5">S136</strain>
    </source>
</reference>
<dbReference type="InterPro" id="IPR036397">
    <property type="entry name" value="RNaseH_sf"/>
</dbReference>
<feature type="domain" description="Integrase catalytic" evidence="2">
    <location>
        <begin position="263"/>
        <end position="493"/>
    </location>
</feature>
<dbReference type="EMBL" id="CP071839">
    <property type="protein sequence ID" value="QTD95792.1"/>
    <property type="molecule type" value="Genomic_DNA"/>
</dbReference>
<dbReference type="SUPFAM" id="SSF53098">
    <property type="entry name" value="Ribonuclease H-like"/>
    <property type="match status" value="1"/>
</dbReference>
<evidence type="ECO:0000313" key="4">
    <source>
        <dbReference type="EMBL" id="QTE03198.1"/>
    </source>
</evidence>
<evidence type="ECO:0000259" key="2">
    <source>
        <dbReference type="PROSITE" id="PS50994"/>
    </source>
</evidence>
<dbReference type="Proteomes" id="UP000663908">
    <property type="component" value="Chromosome"/>
</dbReference>
<proteinExistence type="predicted"/>
<protein>
    <submittedName>
        <fullName evidence="3">Integrase core domain protein</fullName>
    </submittedName>
</protein>
<dbReference type="Pfam" id="PF09299">
    <property type="entry name" value="Mu-transpos_C"/>
    <property type="match status" value="1"/>
</dbReference>
<gene>
    <name evidence="3" type="ORF">S1361_00470</name>
    <name evidence="4" type="ORF">S1361_38030</name>
</gene>
<feature type="compositionally biased region" description="Low complexity" evidence="1">
    <location>
        <begin position="248"/>
        <end position="261"/>
    </location>
</feature>
<organism evidence="3 5">
    <name type="scientific">Streptomyces cyanogenus</name>
    <dbReference type="NCBI Taxonomy" id="80860"/>
    <lineage>
        <taxon>Bacteria</taxon>
        <taxon>Bacillati</taxon>
        <taxon>Actinomycetota</taxon>
        <taxon>Actinomycetes</taxon>
        <taxon>Kitasatosporales</taxon>
        <taxon>Streptomycetaceae</taxon>
        <taxon>Streptomyces</taxon>
    </lineage>
</organism>
<evidence type="ECO:0000313" key="5">
    <source>
        <dbReference type="Proteomes" id="UP000663908"/>
    </source>
</evidence>
<dbReference type="RefSeq" id="WP_243768999.1">
    <property type="nucleotide sequence ID" value="NZ_CP071839.1"/>
</dbReference>
<name>A0ABX7THA4_STRCY</name>
<evidence type="ECO:0000256" key="1">
    <source>
        <dbReference type="SAM" id="MobiDB-lite"/>
    </source>
</evidence>